<dbReference type="Pfam" id="PF10543">
    <property type="entry name" value="ORF6N"/>
    <property type="match status" value="1"/>
</dbReference>
<organism evidence="3 4">
    <name type="scientific">candidate division WOR-3 bacterium JGI_Cruoil_03_44_89</name>
    <dbReference type="NCBI Taxonomy" id="1973748"/>
    <lineage>
        <taxon>Bacteria</taxon>
        <taxon>Bacteria division WOR-3</taxon>
    </lineage>
</organism>
<dbReference type="Proteomes" id="UP000215215">
    <property type="component" value="Unassembled WGS sequence"/>
</dbReference>
<evidence type="ECO:0000259" key="2">
    <source>
        <dbReference type="Pfam" id="PF10543"/>
    </source>
</evidence>
<dbReference type="GO" id="GO:0003677">
    <property type="term" value="F:DNA binding"/>
    <property type="evidence" value="ECO:0007669"/>
    <property type="project" value="UniProtKB-KW"/>
</dbReference>
<comment type="caution">
    <text evidence="3">The sequence shown here is derived from an EMBL/GenBank/DDBJ whole genome shotgun (WGS) entry which is preliminary data.</text>
</comment>
<gene>
    <name evidence="3" type="ORF">CH333_04480</name>
</gene>
<feature type="coiled-coil region" evidence="1">
    <location>
        <begin position="124"/>
        <end position="151"/>
    </location>
</feature>
<proteinExistence type="predicted"/>
<evidence type="ECO:0000313" key="4">
    <source>
        <dbReference type="Proteomes" id="UP000215215"/>
    </source>
</evidence>
<accession>A0A235BVE9</accession>
<keyword evidence="3" id="KW-0238">DNA-binding</keyword>
<evidence type="ECO:0000256" key="1">
    <source>
        <dbReference type="SAM" id="Coils"/>
    </source>
</evidence>
<evidence type="ECO:0000313" key="3">
    <source>
        <dbReference type="EMBL" id="OYD16059.1"/>
    </source>
</evidence>
<name>A0A235BVE9_UNCW3</name>
<sequence>MEEPIPQETIERRIFLIRGYKVMIDRDLAELYGVETKYLNRQVKRNILRFPEEFMFKLTREEKNELVTICHRFGTMKHSSTLPYAFTEHGVAMLASVLKSERAIKISIIIIKTFVKLREIISTHKELAYKLGELERKIEKHDEEIKAIFEAIRQLMAPPAKSQRRIGFYKEKNNAKAK</sequence>
<protein>
    <submittedName>
        <fullName evidence="3">DNA-binding protein</fullName>
    </submittedName>
</protein>
<keyword evidence="1" id="KW-0175">Coiled coil</keyword>
<dbReference type="EMBL" id="NOZQ01000089">
    <property type="protein sequence ID" value="OYD16059.1"/>
    <property type="molecule type" value="Genomic_DNA"/>
</dbReference>
<dbReference type="AlphaFoldDB" id="A0A235BVE9"/>
<reference evidence="3 4" key="1">
    <citation type="submission" date="2017-07" db="EMBL/GenBank/DDBJ databases">
        <title>Recovery of genomes from metagenomes via a dereplication, aggregation, and scoring strategy.</title>
        <authorList>
            <person name="Sieber C.M."/>
            <person name="Probst A.J."/>
            <person name="Sharrar A."/>
            <person name="Thomas B.C."/>
            <person name="Hess M."/>
            <person name="Tringe S.G."/>
            <person name="Banfield J.F."/>
        </authorList>
    </citation>
    <scope>NUCLEOTIDE SEQUENCE [LARGE SCALE GENOMIC DNA]</scope>
    <source>
        <strain evidence="3">JGI_Cruoil_03_44_89</strain>
    </source>
</reference>
<dbReference type="InterPro" id="IPR018873">
    <property type="entry name" value="KilA-N_DNA-bd_domain"/>
</dbReference>
<feature type="domain" description="KilA-N DNA-binding" evidence="2">
    <location>
        <begin position="13"/>
        <end position="97"/>
    </location>
</feature>